<gene>
    <name evidence="2" type="ORF">Cocul_00807</name>
</gene>
<dbReference type="STRING" id="1544416.Cocul_00807"/>
<sequence>MEYYFSTCDHSDPVARAYARIRKEEYLLWEELLPPEDQDTRVALSTISRSTGKAPSTLRDSLFVGIYTLRRLPRLHALQHRLFHLDRERITAIGNELLVASPEHYPLIDAALTSLLTPTAPAQAMPTTTEIRKHLRRILDELLGFPNATAPGNLFIEHGLHDSSRITACLPKDLGLWVEKAIHNVTSSQGCSPIKAFVRLLQGSITTTVTVNLYQATDIENAPVWSSGTSDWLPQHREAFWRNQARPTQARCESTRAHNATASLKRYLQGRDGHCRFPGCQARVCQLDHRVNWEDGGPTAAGNLASLCQHHHNMKTDGIVRYLLDEATGIIVWILPNGRWQVSAPTGPLSAPGARWARSIAQWRRARREGALAARQTSGYQR</sequence>
<keyword evidence="3" id="KW-1185">Reference proteome</keyword>
<evidence type="ECO:0000259" key="1">
    <source>
        <dbReference type="SMART" id="SM00507"/>
    </source>
</evidence>
<dbReference type="GO" id="GO:0004519">
    <property type="term" value="F:endonuclease activity"/>
    <property type="evidence" value="ECO:0007669"/>
    <property type="project" value="InterPro"/>
</dbReference>
<dbReference type="CDD" id="cd00085">
    <property type="entry name" value="HNHc"/>
    <property type="match status" value="1"/>
</dbReference>
<evidence type="ECO:0000313" key="3">
    <source>
        <dbReference type="Proteomes" id="UP000050517"/>
    </source>
</evidence>
<dbReference type="GO" id="GO:0003676">
    <property type="term" value="F:nucleic acid binding"/>
    <property type="evidence" value="ECO:0007669"/>
    <property type="project" value="InterPro"/>
</dbReference>
<organism evidence="2 3">
    <name type="scientific">Corynebacterium oculi</name>
    <dbReference type="NCBI Taxonomy" id="1544416"/>
    <lineage>
        <taxon>Bacteria</taxon>
        <taxon>Bacillati</taxon>
        <taxon>Actinomycetota</taxon>
        <taxon>Actinomycetes</taxon>
        <taxon>Mycobacteriales</taxon>
        <taxon>Corynebacteriaceae</taxon>
        <taxon>Corynebacterium</taxon>
    </lineage>
</organism>
<dbReference type="GO" id="GO:0008270">
    <property type="term" value="F:zinc ion binding"/>
    <property type="evidence" value="ECO:0007669"/>
    <property type="project" value="InterPro"/>
</dbReference>
<dbReference type="Proteomes" id="UP000050517">
    <property type="component" value="Unassembled WGS sequence"/>
</dbReference>
<dbReference type="AlphaFoldDB" id="A0A0Q0YTE0"/>
<dbReference type="OrthoDB" id="4413566at2"/>
<accession>A0A0Q0YTE0</accession>
<proteinExistence type="predicted"/>
<name>A0A0Q0YTE0_9CORY</name>
<dbReference type="RefSeq" id="WP_150114339.1">
    <property type="nucleotide sequence ID" value="NZ_LKST01000001.1"/>
</dbReference>
<dbReference type="InterPro" id="IPR003615">
    <property type="entry name" value="HNH_nuc"/>
</dbReference>
<dbReference type="EMBL" id="LKST01000001">
    <property type="protein sequence ID" value="KQB85659.1"/>
    <property type="molecule type" value="Genomic_DNA"/>
</dbReference>
<reference evidence="2 3" key="1">
    <citation type="submission" date="2015-10" db="EMBL/GenBank/DDBJ databases">
        <title>Corynebacteirum lowii and Corynebacterium oculi species nova, derived from human clinical disease and and emended description of Corynebacterium mastiditis.</title>
        <authorList>
            <person name="Bernard K."/>
            <person name="Pacheco A.L."/>
            <person name="Mcdougall C."/>
            <person name="Burtx T."/>
            <person name="Weibe D."/>
            <person name="Tyler S."/>
            <person name="Olson A.B."/>
            <person name="Cnockaert M."/>
            <person name="Eguchi H."/>
            <person name="Kuwahara T."/>
            <person name="Nakayama-Imaohji H."/>
            <person name="Boudewijins M."/>
            <person name="Van Hoecke F."/>
            <person name="Bernier A.-M."/>
            <person name="Vandamme P."/>
        </authorList>
    </citation>
    <scope>NUCLEOTIDE SEQUENCE [LARGE SCALE GENOMIC DNA]</scope>
    <source>
        <strain evidence="2 3">NML 130210</strain>
    </source>
</reference>
<dbReference type="SMART" id="SM00507">
    <property type="entry name" value="HNHc"/>
    <property type="match status" value="1"/>
</dbReference>
<comment type="caution">
    <text evidence="2">The sequence shown here is derived from an EMBL/GenBank/DDBJ whole genome shotgun (WGS) entry which is preliminary data.</text>
</comment>
<feature type="domain" description="HNH nuclease" evidence="1">
    <location>
        <begin position="263"/>
        <end position="313"/>
    </location>
</feature>
<dbReference type="Pfam" id="PF01844">
    <property type="entry name" value="HNH"/>
    <property type="match status" value="1"/>
</dbReference>
<evidence type="ECO:0000313" key="2">
    <source>
        <dbReference type="EMBL" id="KQB85659.1"/>
    </source>
</evidence>
<protein>
    <recommendedName>
        <fullName evidence="1">HNH nuclease domain-containing protein</fullName>
    </recommendedName>
</protein>
<dbReference type="InterPro" id="IPR002711">
    <property type="entry name" value="HNH"/>
</dbReference>
<dbReference type="Gene3D" id="1.10.30.50">
    <property type="match status" value="1"/>
</dbReference>